<gene>
    <name evidence="2" type="ordered locus">Deba_2375</name>
</gene>
<dbReference type="GO" id="GO:0005829">
    <property type="term" value="C:cytosol"/>
    <property type="evidence" value="ECO:0007669"/>
    <property type="project" value="TreeGrafter"/>
</dbReference>
<protein>
    <submittedName>
        <fullName evidence="2">Futalosine nucleosidase</fullName>
    </submittedName>
</protein>
<dbReference type="InterPro" id="IPR035994">
    <property type="entry name" value="Nucleoside_phosphorylase_sf"/>
</dbReference>
<reference evidence="2 3" key="1">
    <citation type="journal article" date="2010" name="Stand. Genomic Sci.">
        <title>Complete genome sequence of Desulfarculus baarsii type strain (2st14).</title>
        <authorList>
            <person name="Sun H."/>
            <person name="Spring S."/>
            <person name="Lapidus A."/>
            <person name="Davenport K."/>
            <person name="Del Rio T.G."/>
            <person name="Tice H."/>
            <person name="Nolan M."/>
            <person name="Copeland A."/>
            <person name="Cheng J.F."/>
            <person name="Lucas S."/>
            <person name="Tapia R."/>
            <person name="Goodwin L."/>
            <person name="Pitluck S."/>
            <person name="Ivanova N."/>
            <person name="Pagani I."/>
            <person name="Mavromatis K."/>
            <person name="Ovchinnikova G."/>
            <person name="Pati A."/>
            <person name="Chen A."/>
            <person name="Palaniappan K."/>
            <person name="Hauser L."/>
            <person name="Chang Y.J."/>
            <person name="Jeffries C.D."/>
            <person name="Detter J.C."/>
            <person name="Han C."/>
            <person name="Rohde M."/>
            <person name="Brambilla E."/>
            <person name="Goker M."/>
            <person name="Woyke T."/>
            <person name="Bristow J."/>
            <person name="Eisen J.A."/>
            <person name="Markowitz V."/>
            <person name="Hugenholtz P."/>
            <person name="Kyrpides N.C."/>
            <person name="Klenk H.P."/>
            <person name="Land M."/>
        </authorList>
    </citation>
    <scope>NUCLEOTIDE SEQUENCE [LARGE SCALE GENOMIC DNA]</scope>
    <source>
        <strain evidence="3">ATCC 33931 / DSM 2075 / LMG 7858 / VKM B-1802 / 2st14</strain>
    </source>
</reference>
<dbReference type="OrthoDB" id="9788270at2"/>
<evidence type="ECO:0000313" key="3">
    <source>
        <dbReference type="Proteomes" id="UP000009047"/>
    </source>
</evidence>
<dbReference type="RefSeq" id="WP_013259176.1">
    <property type="nucleotide sequence ID" value="NC_014365.1"/>
</dbReference>
<name>E1QJJ4_DESB2</name>
<feature type="domain" description="Nucleoside phosphorylase" evidence="1">
    <location>
        <begin position="4"/>
        <end position="222"/>
    </location>
</feature>
<dbReference type="STRING" id="644282.Deba_2375"/>
<accession>E1QJJ4</accession>
<dbReference type="EMBL" id="CP002085">
    <property type="protein sequence ID" value="ADK85737.1"/>
    <property type="molecule type" value="Genomic_DNA"/>
</dbReference>
<evidence type="ECO:0000259" key="1">
    <source>
        <dbReference type="Pfam" id="PF01048"/>
    </source>
</evidence>
<dbReference type="PANTHER" id="PTHR46832">
    <property type="entry name" value="5'-METHYLTHIOADENOSINE/S-ADENOSYLHOMOCYSTEINE NUCLEOSIDASE"/>
    <property type="match status" value="1"/>
</dbReference>
<dbReference type="eggNOG" id="COG0775">
    <property type="taxonomic scope" value="Bacteria"/>
</dbReference>
<dbReference type="GO" id="GO:0008930">
    <property type="term" value="F:methylthioadenosine nucleosidase activity"/>
    <property type="evidence" value="ECO:0007669"/>
    <property type="project" value="TreeGrafter"/>
</dbReference>
<dbReference type="Proteomes" id="UP000009047">
    <property type="component" value="Chromosome"/>
</dbReference>
<dbReference type="SUPFAM" id="SSF53167">
    <property type="entry name" value="Purine and uridine phosphorylases"/>
    <property type="match status" value="1"/>
</dbReference>
<sequence length="229" mass="22918">MLIVSVAMAAEARLLMALMEPVGVVGGRPVFRGRLGGEDALLVLTGMGLVNAAQAVSATLEAFPRASGLINIGCAGAYADSGLAPGQAALASQVVNADLGVAAGGHLHDIAKVGIPVGQDATGAPLYNHLPCDAALNDRLAAGTPNLPRVIFATVGRISGDAATAQATAARWGARIEEMEAAAVAQVAAHYGRPFAALRGVSNIAGQRELDVALGAEAAQRALLAMAEA</sequence>
<dbReference type="GO" id="GO:0008782">
    <property type="term" value="F:adenosylhomocysteine nucleosidase activity"/>
    <property type="evidence" value="ECO:0007669"/>
    <property type="project" value="TreeGrafter"/>
</dbReference>
<organism evidence="2 3">
    <name type="scientific">Desulfarculus baarsii (strain ATCC 33931 / DSM 2075 / LMG 7858 / VKM B-1802 / 2st14)</name>
    <dbReference type="NCBI Taxonomy" id="644282"/>
    <lineage>
        <taxon>Bacteria</taxon>
        <taxon>Pseudomonadati</taxon>
        <taxon>Thermodesulfobacteriota</taxon>
        <taxon>Desulfarculia</taxon>
        <taxon>Desulfarculales</taxon>
        <taxon>Desulfarculaceae</taxon>
        <taxon>Desulfarculus</taxon>
    </lineage>
</organism>
<dbReference type="InterPro" id="IPR000845">
    <property type="entry name" value="Nucleoside_phosphorylase_d"/>
</dbReference>
<dbReference type="Gene3D" id="3.40.50.1580">
    <property type="entry name" value="Nucleoside phosphorylase domain"/>
    <property type="match status" value="1"/>
</dbReference>
<dbReference type="GO" id="GO:0019284">
    <property type="term" value="P:L-methionine salvage from S-adenosylmethionine"/>
    <property type="evidence" value="ECO:0007669"/>
    <property type="project" value="TreeGrafter"/>
</dbReference>
<dbReference type="PANTHER" id="PTHR46832:SF2">
    <property type="entry name" value="FUTALOSINE HYDROLASE"/>
    <property type="match status" value="1"/>
</dbReference>
<dbReference type="KEGG" id="dbr:Deba_2375"/>
<dbReference type="Pfam" id="PF01048">
    <property type="entry name" value="PNP_UDP_1"/>
    <property type="match status" value="1"/>
</dbReference>
<dbReference type="HOGENOM" id="CLU_031248_3_1_7"/>
<keyword evidence="3" id="KW-1185">Reference proteome</keyword>
<proteinExistence type="predicted"/>
<dbReference type="GO" id="GO:0009116">
    <property type="term" value="P:nucleoside metabolic process"/>
    <property type="evidence" value="ECO:0007669"/>
    <property type="project" value="InterPro"/>
</dbReference>
<evidence type="ECO:0000313" key="2">
    <source>
        <dbReference type="EMBL" id="ADK85737.1"/>
    </source>
</evidence>
<dbReference type="AlphaFoldDB" id="E1QJJ4"/>